<evidence type="ECO:0000259" key="3">
    <source>
        <dbReference type="PROSITE" id="PS51186"/>
    </source>
</evidence>
<comment type="caution">
    <text evidence="4">The sequence shown here is derived from an EMBL/GenBank/DDBJ whole genome shotgun (WGS) entry which is preliminary data.</text>
</comment>
<dbReference type="Pfam" id="PF00583">
    <property type="entry name" value="Acetyltransf_1"/>
    <property type="match status" value="1"/>
</dbReference>
<dbReference type="EC" id="2.3.-.-" evidence="4"/>
<feature type="domain" description="N-acetyltransferase" evidence="3">
    <location>
        <begin position="3"/>
        <end position="160"/>
    </location>
</feature>
<protein>
    <submittedName>
        <fullName evidence="4">GNAT family N-acetyltransferase</fullName>
        <ecNumber evidence="4">2.3.-.-</ecNumber>
    </submittedName>
</protein>
<dbReference type="EMBL" id="JBHRWW010000006">
    <property type="protein sequence ID" value="MFC3688735.1"/>
    <property type="molecule type" value="Genomic_DNA"/>
</dbReference>
<dbReference type="RefSeq" id="WP_340292517.1">
    <property type="nucleotide sequence ID" value="NZ_JBBEOI010000074.1"/>
</dbReference>
<keyword evidence="5" id="KW-1185">Reference proteome</keyword>
<keyword evidence="2 4" id="KW-0012">Acyltransferase</keyword>
<evidence type="ECO:0000256" key="1">
    <source>
        <dbReference type="ARBA" id="ARBA00022679"/>
    </source>
</evidence>
<accession>A0ABV7WGY9</accession>
<dbReference type="Gene3D" id="3.40.630.30">
    <property type="match status" value="1"/>
</dbReference>
<keyword evidence="1 4" id="KW-0808">Transferase</keyword>
<dbReference type="PROSITE" id="PS51186">
    <property type="entry name" value="GNAT"/>
    <property type="match status" value="1"/>
</dbReference>
<dbReference type="PANTHER" id="PTHR10545:SF29">
    <property type="entry name" value="GH14572P-RELATED"/>
    <property type="match status" value="1"/>
</dbReference>
<organism evidence="4 5">
    <name type="scientific">Aquipuribacter hungaricus</name>
    <dbReference type="NCBI Taxonomy" id="545624"/>
    <lineage>
        <taxon>Bacteria</taxon>
        <taxon>Bacillati</taxon>
        <taxon>Actinomycetota</taxon>
        <taxon>Actinomycetes</taxon>
        <taxon>Micrococcales</taxon>
        <taxon>Intrasporangiaceae</taxon>
        <taxon>Aquipuribacter</taxon>
    </lineage>
</organism>
<evidence type="ECO:0000313" key="4">
    <source>
        <dbReference type="EMBL" id="MFC3688735.1"/>
    </source>
</evidence>
<dbReference type="InterPro" id="IPR000182">
    <property type="entry name" value="GNAT_dom"/>
</dbReference>
<dbReference type="GO" id="GO:0016746">
    <property type="term" value="F:acyltransferase activity"/>
    <property type="evidence" value="ECO:0007669"/>
    <property type="project" value="UniProtKB-KW"/>
</dbReference>
<proteinExistence type="predicted"/>
<name>A0ABV7WGY9_9MICO</name>
<reference evidence="5" key="1">
    <citation type="journal article" date="2019" name="Int. J. Syst. Evol. Microbiol.">
        <title>The Global Catalogue of Microorganisms (GCM) 10K type strain sequencing project: providing services to taxonomists for standard genome sequencing and annotation.</title>
        <authorList>
            <consortium name="The Broad Institute Genomics Platform"/>
            <consortium name="The Broad Institute Genome Sequencing Center for Infectious Disease"/>
            <person name="Wu L."/>
            <person name="Ma J."/>
        </authorList>
    </citation>
    <scope>NUCLEOTIDE SEQUENCE [LARGE SCALE GENOMIC DNA]</scope>
    <source>
        <strain evidence="5">NCAIM B.02333</strain>
    </source>
</reference>
<gene>
    <name evidence="4" type="ORF">ACFOLH_10315</name>
</gene>
<evidence type="ECO:0000313" key="5">
    <source>
        <dbReference type="Proteomes" id="UP001595685"/>
    </source>
</evidence>
<evidence type="ECO:0000256" key="2">
    <source>
        <dbReference type="ARBA" id="ARBA00023315"/>
    </source>
</evidence>
<sequence>MSPTVRPARPDDIPAVHRLVRALAAYEREPDAVEASADDLVAALFAPHPLVHCLVAEHEGAVVGTAVWFVSFSTWRGRHGIWLEDLVVDEAARGQGVGRALLQALAAECVRRGWTRLEWSVLDWNTPAQGFYRALGAATQDEWTTWRLDGDALAALGTAGDARTG</sequence>
<dbReference type="PANTHER" id="PTHR10545">
    <property type="entry name" value="DIAMINE N-ACETYLTRANSFERASE"/>
    <property type="match status" value="1"/>
</dbReference>
<dbReference type="InterPro" id="IPR016181">
    <property type="entry name" value="Acyl_CoA_acyltransferase"/>
</dbReference>
<dbReference type="InterPro" id="IPR051016">
    <property type="entry name" value="Diverse_Substrate_AcTransf"/>
</dbReference>
<dbReference type="Proteomes" id="UP001595685">
    <property type="component" value="Unassembled WGS sequence"/>
</dbReference>
<dbReference type="CDD" id="cd04301">
    <property type="entry name" value="NAT_SF"/>
    <property type="match status" value="1"/>
</dbReference>
<dbReference type="SUPFAM" id="SSF55729">
    <property type="entry name" value="Acyl-CoA N-acyltransferases (Nat)"/>
    <property type="match status" value="1"/>
</dbReference>